<proteinExistence type="predicted"/>
<dbReference type="Gene3D" id="3.40.720.10">
    <property type="entry name" value="Alkaline Phosphatase, subunit A"/>
    <property type="match status" value="1"/>
</dbReference>
<protein>
    <recommendedName>
        <fullName evidence="12">Sulfatase N-terminal domain-containing protein</fullName>
    </recommendedName>
</protein>
<dbReference type="Pfam" id="PF08019">
    <property type="entry name" value="EptA_B_N"/>
    <property type="match status" value="1"/>
</dbReference>
<evidence type="ECO:0000313" key="11">
    <source>
        <dbReference type="EMBL" id="KKN42716.1"/>
    </source>
</evidence>
<dbReference type="NCBIfam" id="NF028537">
    <property type="entry name" value="P_eth_NH2_trans"/>
    <property type="match status" value="1"/>
</dbReference>
<feature type="transmembrane region" description="Helical" evidence="8">
    <location>
        <begin position="83"/>
        <end position="105"/>
    </location>
</feature>
<keyword evidence="3" id="KW-0997">Cell inner membrane</keyword>
<dbReference type="AlphaFoldDB" id="A0A0F9T0S4"/>
<dbReference type="GO" id="GO:0016776">
    <property type="term" value="F:phosphotransferase activity, phosphate group as acceptor"/>
    <property type="evidence" value="ECO:0007669"/>
    <property type="project" value="TreeGrafter"/>
</dbReference>
<comment type="caution">
    <text evidence="11">The sequence shown here is derived from an EMBL/GenBank/DDBJ whole genome shotgun (WGS) entry which is preliminary data.</text>
</comment>
<feature type="transmembrane region" description="Helical" evidence="8">
    <location>
        <begin position="159"/>
        <end position="178"/>
    </location>
</feature>
<reference evidence="11" key="1">
    <citation type="journal article" date="2015" name="Nature">
        <title>Complex archaea that bridge the gap between prokaryotes and eukaryotes.</title>
        <authorList>
            <person name="Spang A."/>
            <person name="Saw J.H."/>
            <person name="Jorgensen S.L."/>
            <person name="Zaremba-Niedzwiedzka K."/>
            <person name="Martijn J."/>
            <person name="Lind A.E."/>
            <person name="van Eijk R."/>
            <person name="Schleper C."/>
            <person name="Guy L."/>
            <person name="Ettema T.J."/>
        </authorList>
    </citation>
    <scope>NUCLEOTIDE SEQUENCE</scope>
</reference>
<dbReference type="InterPro" id="IPR000917">
    <property type="entry name" value="Sulfatase_N"/>
</dbReference>
<dbReference type="InterPro" id="IPR058130">
    <property type="entry name" value="PEA_transf_C"/>
</dbReference>
<feature type="transmembrane region" description="Helical" evidence="8">
    <location>
        <begin position="23"/>
        <end position="50"/>
    </location>
</feature>
<comment type="subcellular location">
    <subcellularLocation>
        <location evidence="1">Cell inner membrane</location>
        <topology evidence="1">Multi-pass membrane protein</topology>
    </subcellularLocation>
</comment>
<dbReference type="GO" id="GO:0009244">
    <property type="term" value="P:lipopolysaccharide core region biosynthetic process"/>
    <property type="evidence" value="ECO:0007669"/>
    <property type="project" value="TreeGrafter"/>
</dbReference>
<keyword evidence="2" id="KW-1003">Cell membrane</keyword>
<evidence type="ECO:0000256" key="2">
    <source>
        <dbReference type="ARBA" id="ARBA00022475"/>
    </source>
</evidence>
<evidence type="ECO:0000256" key="1">
    <source>
        <dbReference type="ARBA" id="ARBA00004429"/>
    </source>
</evidence>
<accession>A0A0F9T0S4</accession>
<feature type="domain" description="Phosphoethanolamine transferase N-terminal" evidence="10">
    <location>
        <begin position="63"/>
        <end position="211"/>
    </location>
</feature>
<dbReference type="PANTHER" id="PTHR30443">
    <property type="entry name" value="INNER MEMBRANE PROTEIN"/>
    <property type="match status" value="1"/>
</dbReference>
<dbReference type="CDD" id="cd16017">
    <property type="entry name" value="LptA"/>
    <property type="match status" value="1"/>
</dbReference>
<evidence type="ECO:0000256" key="3">
    <source>
        <dbReference type="ARBA" id="ARBA00022519"/>
    </source>
</evidence>
<dbReference type="SUPFAM" id="SSF53649">
    <property type="entry name" value="Alkaline phosphatase-like"/>
    <property type="match status" value="1"/>
</dbReference>
<dbReference type="InterPro" id="IPR012549">
    <property type="entry name" value="EptA-like_N"/>
</dbReference>
<evidence type="ECO:0000256" key="6">
    <source>
        <dbReference type="ARBA" id="ARBA00022989"/>
    </source>
</evidence>
<evidence type="ECO:0000256" key="8">
    <source>
        <dbReference type="SAM" id="Phobius"/>
    </source>
</evidence>
<keyword evidence="4" id="KW-0808">Transferase</keyword>
<sequence>MSLFSTVFLRLTALRNTLRLSPLMLMALTLVFIFVVDNSTFWSIAIAIFSGHLMSFAAYILAVFCLTLAAFSLFAFPWTVKPFLAFMLILSSITSYYMDNLGVVIDRDMIQNVMVTTFTESKHLITPSFVLRVLIAGVLPAVVVFAVRLKPQGKIKAAVLPVASFVLSLALAAGLLMTDMKSYASILRERKDFMSAFQPGMPLVSTIRYVKMMSRSANTIMASIGTDAKKGAAYAQGDKPVLTIVVAGETARTQNFSLNGYGVDTNPNLEKLPVISFSQVSSCGTATAVSLPCMFSKFDRGDYSYEKGISTENVLDVMKHAGFKVEWWDNNTGDKGLAARIPSRSFTNTENQQFCPTGECEDGIFMQALKDYAASITEDTVLVMHQIGSHGPTYYLRYPPEFERFTPACRTAEFKNCTPQEIVNVYDNTIAYTDAILAQTIEFLQSQDQLTTSMLYVSDHGESLGEGGLYLHGSPYFMAPDVQTKVPMILWMSNAFSDKFNIDRSCMAAKKTDTLSHDNLFHSLLGMLDIDTSERNSSQDIFASCKGSKKVVQIDR</sequence>
<dbReference type="Pfam" id="PF00884">
    <property type="entry name" value="Sulfatase"/>
    <property type="match status" value="1"/>
</dbReference>
<keyword evidence="6 8" id="KW-1133">Transmembrane helix</keyword>
<organism evidence="11">
    <name type="scientific">marine sediment metagenome</name>
    <dbReference type="NCBI Taxonomy" id="412755"/>
    <lineage>
        <taxon>unclassified sequences</taxon>
        <taxon>metagenomes</taxon>
        <taxon>ecological metagenomes</taxon>
    </lineage>
</organism>
<evidence type="ECO:0000259" key="9">
    <source>
        <dbReference type="Pfam" id="PF00884"/>
    </source>
</evidence>
<evidence type="ECO:0000259" key="10">
    <source>
        <dbReference type="Pfam" id="PF08019"/>
    </source>
</evidence>
<evidence type="ECO:0008006" key="12">
    <source>
        <dbReference type="Google" id="ProtNLM"/>
    </source>
</evidence>
<keyword evidence="5 8" id="KW-0812">Transmembrane</keyword>
<dbReference type="GO" id="GO:0005886">
    <property type="term" value="C:plasma membrane"/>
    <property type="evidence" value="ECO:0007669"/>
    <property type="project" value="UniProtKB-SubCell"/>
</dbReference>
<evidence type="ECO:0000256" key="4">
    <source>
        <dbReference type="ARBA" id="ARBA00022679"/>
    </source>
</evidence>
<feature type="domain" description="Sulfatase N-terminal" evidence="9">
    <location>
        <begin position="243"/>
        <end position="530"/>
    </location>
</feature>
<feature type="transmembrane region" description="Helical" evidence="8">
    <location>
        <begin position="56"/>
        <end position="76"/>
    </location>
</feature>
<dbReference type="InterPro" id="IPR040423">
    <property type="entry name" value="PEA_transferase"/>
</dbReference>
<dbReference type="EMBL" id="LAZR01001561">
    <property type="protein sequence ID" value="KKN42716.1"/>
    <property type="molecule type" value="Genomic_DNA"/>
</dbReference>
<evidence type="ECO:0000256" key="7">
    <source>
        <dbReference type="ARBA" id="ARBA00023136"/>
    </source>
</evidence>
<dbReference type="InterPro" id="IPR017850">
    <property type="entry name" value="Alkaline_phosphatase_core_sf"/>
</dbReference>
<gene>
    <name evidence="11" type="ORF">LCGC14_0710370</name>
</gene>
<dbReference type="PANTHER" id="PTHR30443:SF0">
    <property type="entry name" value="PHOSPHOETHANOLAMINE TRANSFERASE EPTA"/>
    <property type="match status" value="1"/>
</dbReference>
<name>A0A0F9T0S4_9ZZZZ</name>
<feature type="transmembrane region" description="Helical" evidence="8">
    <location>
        <begin position="125"/>
        <end position="147"/>
    </location>
</feature>
<keyword evidence="7 8" id="KW-0472">Membrane</keyword>
<evidence type="ECO:0000256" key="5">
    <source>
        <dbReference type="ARBA" id="ARBA00022692"/>
    </source>
</evidence>